<feature type="domain" description="Gfo/Idh/MocA-like oxidoreductase N-terminal" evidence="1">
    <location>
        <begin position="9"/>
        <end position="125"/>
    </location>
</feature>
<dbReference type="InterPro" id="IPR051317">
    <property type="entry name" value="Gfo/Idh/MocA_oxidoreduct"/>
</dbReference>
<dbReference type="Gene3D" id="3.30.360.10">
    <property type="entry name" value="Dihydrodipicolinate Reductase, domain 2"/>
    <property type="match status" value="1"/>
</dbReference>
<name>A0A344L1D9_9PSEU</name>
<protein>
    <recommendedName>
        <fullName evidence="5">Dehydrogenase</fullName>
    </recommendedName>
</protein>
<evidence type="ECO:0000259" key="2">
    <source>
        <dbReference type="Pfam" id="PF22725"/>
    </source>
</evidence>
<dbReference type="PANTHER" id="PTHR43708:SF8">
    <property type="entry name" value="OXIDOREDUCTASE"/>
    <property type="match status" value="1"/>
</dbReference>
<dbReference type="GO" id="GO:0000166">
    <property type="term" value="F:nucleotide binding"/>
    <property type="evidence" value="ECO:0007669"/>
    <property type="project" value="InterPro"/>
</dbReference>
<dbReference type="OrthoDB" id="9815825at2"/>
<dbReference type="Proteomes" id="UP000250434">
    <property type="component" value="Chromosome"/>
</dbReference>
<evidence type="ECO:0000313" key="3">
    <source>
        <dbReference type="EMBL" id="AXB41863.1"/>
    </source>
</evidence>
<organism evidence="3 4">
    <name type="scientific">Amycolatopsis albispora</name>
    <dbReference type="NCBI Taxonomy" id="1804986"/>
    <lineage>
        <taxon>Bacteria</taxon>
        <taxon>Bacillati</taxon>
        <taxon>Actinomycetota</taxon>
        <taxon>Actinomycetes</taxon>
        <taxon>Pseudonocardiales</taxon>
        <taxon>Pseudonocardiaceae</taxon>
        <taxon>Amycolatopsis</taxon>
    </lineage>
</organism>
<dbReference type="RefSeq" id="WP_113691127.1">
    <property type="nucleotide sequence ID" value="NZ_CP015163.1"/>
</dbReference>
<evidence type="ECO:0000313" key="4">
    <source>
        <dbReference type="Proteomes" id="UP000250434"/>
    </source>
</evidence>
<dbReference type="Pfam" id="PF22725">
    <property type="entry name" value="GFO_IDH_MocA_C3"/>
    <property type="match status" value="1"/>
</dbReference>
<proteinExistence type="predicted"/>
<dbReference type="InterPro" id="IPR036291">
    <property type="entry name" value="NAD(P)-bd_dom_sf"/>
</dbReference>
<evidence type="ECO:0008006" key="5">
    <source>
        <dbReference type="Google" id="ProtNLM"/>
    </source>
</evidence>
<feature type="domain" description="GFO/IDH/MocA-like oxidoreductase" evidence="2">
    <location>
        <begin position="137"/>
        <end position="259"/>
    </location>
</feature>
<dbReference type="KEGG" id="aab:A4R43_04415"/>
<dbReference type="Gene3D" id="3.40.50.720">
    <property type="entry name" value="NAD(P)-binding Rossmann-like Domain"/>
    <property type="match status" value="1"/>
</dbReference>
<evidence type="ECO:0000259" key="1">
    <source>
        <dbReference type="Pfam" id="PF01408"/>
    </source>
</evidence>
<dbReference type="InterPro" id="IPR000683">
    <property type="entry name" value="Gfo/Idh/MocA-like_OxRdtase_N"/>
</dbReference>
<dbReference type="SUPFAM" id="SSF51735">
    <property type="entry name" value="NAD(P)-binding Rossmann-fold domains"/>
    <property type="match status" value="1"/>
</dbReference>
<reference evidence="3 4" key="1">
    <citation type="submission" date="2016-04" db="EMBL/GenBank/DDBJ databases">
        <title>Complete genome sequence and analysis of deep-sea sediment isolate, Amycolatopsis sp. WP1.</title>
        <authorList>
            <person name="Wang H."/>
            <person name="Chen S."/>
            <person name="Wu Q."/>
        </authorList>
    </citation>
    <scope>NUCLEOTIDE SEQUENCE [LARGE SCALE GENOMIC DNA]</scope>
    <source>
        <strain evidence="3 4">WP1</strain>
    </source>
</reference>
<keyword evidence="4" id="KW-1185">Reference proteome</keyword>
<sequence length="334" mass="35391">MSVPHTPSVALVGLGEIGLGAHLPALLRHQGIRLAAVVDPDPARRALAAEHTAAPAFETLADVLADPVIDAVVLATPPWVTPGLVGRVAATGRFVLAEKPIAVSTAAAAPLAKLPAGQRKRVQVGLTYRHDPALAVLREWIEGGRLGSGLLVRAHIYDERRDPASPGHASRIEATLAHGMPVVHEGAHVFDWFATLFGGPPERLEDSWAVSTRPDLPAANLCGARLTYPGGVTVLAEFGWLTDAQPRCEISIIGDRGHAELDGFTFDLRLTTADGTECVVFDENRTTRCFDLQLERFAELITGARAMPSPGLADGLAALEISERVAVLAAWSQA</sequence>
<dbReference type="InterPro" id="IPR055170">
    <property type="entry name" value="GFO_IDH_MocA-like_dom"/>
</dbReference>
<gene>
    <name evidence="3" type="ORF">A4R43_04415</name>
</gene>
<dbReference type="SUPFAM" id="SSF55347">
    <property type="entry name" value="Glyceraldehyde-3-phosphate dehydrogenase-like, C-terminal domain"/>
    <property type="match status" value="1"/>
</dbReference>
<dbReference type="PANTHER" id="PTHR43708">
    <property type="entry name" value="CONSERVED EXPRESSED OXIDOREDUCTASE (EUROFUNG)"/>
    <property type="match status" value="1"/>
</dbReference>
<dbReference type="EMBL" id="CP015163">
    <property type="protein sequence ID" value="AXB41863.1"/>
    <property type="molecule type" value="Genomic_DNA"/>
</dbReference>
<dbReference type="AlphaFoldDB" id="A0A344L1D9"/>
<accession>A0A344L1D9</accession>
<dbReference type="Pfam" id="PF01408">
    <property type="entry name" value="GFO_IDH_MocA"/>
    <property type="match status" value="1"/>
</dbReference>